<evidence type="ECO:0000256" key="3">
    <source>
        <dbReference type="RuleBase" id="RU003616"/>
    </source>
</evidence>
<evidence type="ECO:0000313" key="6">
    <source>
        <dbReference type="EMBL" id="KAF3429017.1"/>
    </source>
</evidence>
<organism evidence="6 7">
    <name type="scientific">Frieseomelitta varia</name>
    <dbReference type="NCBI Taxonomy" id="561572"/>
    <lineage>
        <taxon>Eukaryota</taxon>
        <taxon>Metazoa</taxon>
        <taxon>Ecdysozoa</taxon>
        <taxon>Arthropoda</taxon>
        <taxon>Hexapoda</taxon>
        <taxon>Insecta</taxon>
        <taxon>Pterygota</taxon>
        <taxon>Neoptera</taxon>
        <taxon>Endopterygota</taxon>
        <taxon>Hymenoptera</taxon>
        <taxon>Apocrita</taxon>
        <taxon>Aculeata</taxon>
        <taxon>Apoidea</taxon>
        <taxon>Anthophila</taxon>
        <taxon>Apidae</taxon>
        <taxon>Frieseomelitta</taxon>
    </lineage>
</organism>
<evidence type="ECO:0000256" key="4">
    <source>
        <dbReference type="SAM" id="MobiDB-lite"/>
    </source>
</evidence>
<evidence type="ECO:0000256" key="2">
    <source>
        <dbReference type="PROSITE-ProRule" id="PRU00285"/>
    </source>
</evidence>
<dbReference type="GO" id="GO:0005737">
    <property type="term" value="C:cytoplasm"/>
    <property type="evidence" value="ECO:0007669"/>
    <property type="project" value="TreeGrafter"/>
</dbReference>
<dbReference type="GO" id="GO:0051082">
    <property type="term" value="F:unfolded protein binding"/>
    <property type="evidence" value="ECO:0007669"/>
    <property type="project" value="TreeGrafter"/>
</dbReference>
<dbReference type="GO" id="GO:0009408">
    <property type="term" value="P:response to heat"/>
    <property type="evidence" value="ECO:0007669"/>
    <property type="project" value="TreeGrafter"/>
</dbReference>
<evidence type="ECO:0000256" key="1">
    <source>
        <dbReference type="ARBA" id="ARBA00023016"/>
    </source>
</evidence>
<gene>
    <name evidence="6" type="ORF">E2986_12596</name>
</gene>
<evidence type="ECO:0000259" key="5">
    <source>
        <dbReference type="PROSITE" id="PS01031"/>
    </source>
</evidence>
<dbReference type="AlphaFoldDB" id="A0A833S8V1"/>
<dbReference type="Pfam" id="PF00011">
    <property type="entry name" value="HSP20"/>
    <property type="match status" value="2"/>
</dbReference>
<dbReference type="GO" id="GO:0005634">
    <property type="term" value="C:nucleus"/>
    <property type="evidence" value="ECO:0007669"/>
    <property type="project" value="TreeGrafter"/>
</dbReference>
<dbReference type="CDD" id="cd06526">
    <property type="entry name" value="metazoan_ACD"/>
    <property type="match status" value="2"/>
</dbReference>
<dbReference type="PRINTS" id="PR00299">
    <property type="entry name" value="ACRYSTALLIN"/>
</dbReference>
<dbReference type="InterPro" id="IPR001436">
    <property type="entry name" value="Alpha-crystallin/sHSP_animal"/>
</dbReference>
<protein>
    <recommendedName>
        <fullName evidence="5">SHSP domain-containing protein</fullName>
    </recommendedName>
</protein>
<proteinExistence type="inferred from homology"/>
<comment type="similarity">
    <text evidence="2 3">Belongs to the small heat shock protein (HSP20) family.</text>
</comment>
<reference evidence="6" key="1">
    <citation type="submission" date="2019-11" db="EMBL/GenBank/DDBJ databases">
        <title>The nuclear and mitochondrial genomes of Frieseomelitta varia - a highly eusocial stingless bee (Meliponini) with a permanently sterile worker caste.</title>
        <authorList>
            <person name="Freitas F.C.P."/>
            <person name="Lourenco A.P."/>
            <person name="Nunes F.M.F."/>
            <person name="Paschoal A.R."/>
            <person name="Abreu F.C.P."/>
            <person name="Barbin F.O."/>
            <person name="Bataglia L."/>
            <person name="Cardoso-Junior C.A.M."/>
            <person name="Cervoni M.S."/>
            <person name="Silva S.R."/>
            <person name="Dalarmi F."/>
            <person name="Del Lama M.A."/>
            <person name="Depintor T.S."/>
            <person name="Ferreira K.M."/>
            <person name="Goria P.S."/>
            <person name="Jaskot M.C."/>
            <person name="Lago D.C."/>
            <person name="Luna-Lucena D."/>
            <person name="Moda L.M."/>
            <person name="Nascimento L."/>
            <person name="Pedrino M."/>
            <person name="Rabico F.O."/>
            <person name="Sanches F.C."/>
            <person name="Santos D.E."/>
            <person name="Santos C.G."/>
            <person name="Vieira J."/>
            <person name="Lopes T.F."/>
            <person name="Barchuk A.R."/>
            <person name="Hartfelder K."/>
            <person name="Simoes Z.L.P."/>
            <person name="Bitondi M.M.G."/>
            <person name="Pinheiro D.G."/>
        </authorList>
    </citation>
    <scope>NUCLEOTIDE SEQUENCE</scope>
    <source>
        <strain evidence="6">USP_RPSP 00005682</strain>
        <tissue evidence="6">Whole individual</tissue>
    </source>
</reference>
<evidence type="ECO:0000313" key="7">
    <source>
        <dbReference type="Proteomes" id="UP000655588"/>
    </source>
</evidence>
<feature type="compositionally biased region" description="Basic and acidic residues" evidence="4">
    <location>
        <begin position="386"/>
        <end position="399"/>
    </location>
</feature>
<dbReference type="InterPro" id="IPR002068">
    <property type="entry name" value="A-crystallin/Hsp20_dom"/>
</dbReference>
<feature type="compositionally biased region" description="Polar residues" evidence="4">
    <location>
        <begin position="421"/>
        <end position="438"/>
    </location>
</feature>
<sequence>MRRGMTLIPRLFSHWWETLEHPHRLLDQHFGRGLRPDQLFSSAFERPAFRSFPYSFYRPWIEWERDNEECGWSIMKNDKDRFRVILDVQQFKPEEVNVKVVDNFIVVEGKHEDKADDHGLISRHFIRKYLVPDQCDPEKATSTLSSDGILTITAPLRPEAAESKREKTIKIEQTGKAMEDDEPQKIKQKQNLLSVMVDILPTGLVLTIDPGRGLVRNSDPRDDADDLSGTMSLLPMLFSSWWEDLERPHRLFDQHFGLSLNSDDLPTSLVPHDSDILVVRPRRRSFQRFQPYERAVNRKNSGISTVQADKNKFQVTLDIQQFAPEEVTVKVVGNNVVVEGKHEERQDEHGFISRQFVRKYIVPEQCDIDQLKSSLSSDGVLMITAPRKETPQAKNERIIKIQTTGQPALRDDSKSEKQNEIQKNTVSQRGQEQTVKAA</sequence>
<feature type="region of interest" description="Disordered" evidence="4">
    <location>
        <begin position="386"/>
        <end position="438"/>
    </location>
</feature>
<dbReference type="PANTHER" id="PTHR45640:SF13">
    <property type="entry name" value="HEAT SHOCK PROTEIN 22-RELATED"/>
    <property type="match status" value="1"/>
</dbReference>
<dbReference type="Gene3D" id="2.60.40.790">
    <property type="match status" value="2"/>
</dbReference>
<keyword evidence="1" id="KW-0346">Stress response</keyword>
<dbReference type="SUPFAM" id="SSF49764">
    <property type="entry name" value="HSP20-like chaperones"/>
    <property type="match status" value="2"/>
</dbReference>
<dbReference type="EMBL" id="WNWW01000185">
    <property type="protein sequence ID" value="KAF3429017.1"/>
    <property type="molecule type" value="Genomic_DNA"/>
</dbReference>
<dbReference type="InterPro" id="IPR008978">
    <property type="entry name" value="HSP20-like_chaperone"/>
</dbReference>
<dbReference type="PANTHER" id="PTHR45640">
    <property type="entry name" value="HEAT SHOCK PROTEIN HSP-12.2-RELATED"/>
    <property type="match status" value="1"/>
</dbReference>
<keyword evidence="7" id="KW-1185">Reference proteome</keyword>
<accession>A0A833S8V1</accession>
<feature type="compositionally biased region" description="Basic and acidic residues" evidence="4">
    <location>
        <begin position="409"/>
        <end position="420"/>
    </location>
</feature>
<dbReference type="PROSITE" id="PS01031">
    <property type="entry name" value="SHSP"/>
    <property type="match status" value="2"/>
</dbReference>
<comment type="caution">
    <text evidence="6">The sequence shown here is derived from an EMBL/GenBank/DDBJ whole genome shotgun (WGS) entry which is preliminary data.</text>
</comment>
<feature type="domain" description="SHSP" evidence="5">
    <location>
        <begin position="64"/>
        <end position="172"/>
    </location>
</feature>
<dbReference type="Proteomes" id="UP000655588">
    <property type="component" value="Unassembled WGS sequence"/>
</dbReference>
<feature type="domain" description="SHSP" evidence="5">
    <location>
        <begin position="294"/>
        <end position="404"/>
    </location>
</feature>
<dbReference type="GO" id="GO:0042026">
    <property type="term" value="P:protein refolding"/>
    <property type="evidence" value="ECO:0007669"/>
    <property type="project" value="TreeGrafter"/>
</dbReference>
<name>A0A833S8V1_9HYME</name>